<name>A0A495SLC1_9FLAO</name>
<accession>A0A495SLC1</accession>
<dbReference type="AlphaFoldDB" id="A0A495SLC1"/>
<protein>
    <submittedName>
        <fullName evidence="1">Major capsid protein E</fullName>
    </submittedName>
</protein>
<reference evidence="1 2" key="1">
    <citation type="submission" date="2018-10" db="EMBL/GenBank/DDBJ databases">
        <title>Genomic Encyclopedia of Archaeal and Bacterial Type Strains, Phase II (KMG-II): from individual species to whole genera.</title>
        <authorList>
            <person name="Goeker M."/>
        </authorList>
    </citation>
    <scope>NUCLEOTIDE SEQUENCE [LARGE SCALE GENOMIC DNA]</scope>
    <source>
        <strain evidence="1 2">DSM 14219</strain>
    </source>
</reference>
<dbReference type="OrthoDB" id="1269635at2"/>
<dbReference type="InterPro" id="IPR005564">
    <property type="entry name" value="Major_capsid_GpE"/>
</dbReference>
<proteinExistence type="predicted"/>
<keyword evidence="2" id="KW-1185">Reference proteome</keyword>
<evidence type="ECO:0000313" key="1">
    <source>
        <dbReference type="EMBL" id="RKT01099.1"/>
    </source>
</evidence>
<dbReference type="RefSeq" id="WP_121460041.1">
    <property type="nucleotide sequence ID" value="NZ_RBXB01000001.1"/>
</dbReference>
<organism evidence="1 2">
    <name type="scientific">Chryseobacterium defluvii</name>
    <dbReference type="NCBI Taxonomy" id="160396"/>
    <lineage>
        <taxon>Bacteria</taxon>
        <taxon>Pseudomonadati</taxon>
        <taxon>Bacteroidota</taxon>
        <taxon>Flavobacteriia</taxon>
        <taxon>Flavobacteriales</taxon>
        <taxon>Weeksellaceae</taxon>
        <taxon>Chryseobacterium group</taxon>
        <taxon>Chryseobacterium</taxon>
    </lineage>
</organism>
<dbReference type="EMBL" id="RBXB01000001">
    <property type="protein sequence ID" value="RKT01099.1"/>
    <property type="molecule type" value="Genomic_DNA"/>
</dbReference>
<comment type="caution">
    <text evidence="1">The sequence shown here is derived from an EMBL/GenBank/DDBJ whole genome shotgun (WGS) entry which is preliminary data.</text>
</comment>
<sequence>MAKEITVFGSVADADTLQMMIDTRLEKFNTPWYIQYFDFALPQISLTYSSVLGNSVITPAASYVTRDGETPLRSRETLEAMNGKIPPIKVMRDLDEEQYRNYKVLQEMKGIKDQEKKNQALKLIWDDMKYVTEAVDKRIDLTVAQAISTGKITITKDNNPDGIVVGDIDLKMPAANKVNAIENWSDATNSKPITDIVNLVNSASDKGLSFAKMLIDGATLLQFMKSKEVKDTVGTFFGLSAAARNSQTAPLTIDRINEYMTAAKLPLFEVTDIRVPVEKDGTPTIIKPFEGSNIAFIPDGKLGEIKNALAMEEMEPVNNVIYAKKGRTLISKWNQNEPFKEWTKAELNAFPVVNTIKYIYLLSTTKAFA</sequence>
<dbReference type="Pfam" id="PF03864">
    <property type="entry name" value="Phage_cap_E"/>
    <property type="match status" value="1"/>
</dbReference>
<gene>
    <name evidence="1" type="ORF">BCF58_0313</name>
</gene>
<evidence type="ECO:0000313" key="2">
    <source>
        <dbReference type="Proteomes" id="UP000272428"/>
    </source>
</evidence>
<dbReference type="Gene3D" id="3.15.30.10">
    <property type="entry name" value="putative capsid protein of prophage domain like"/>
    <property type="match status" value="1"/>
</dbReference>
<dbReference type="Proteomes" id="UP000272428">
    <property type="component" value="Unassembled WGS sequence"/>
</dbReference>